<evidence type="ECO:0000256" key="1">
    <source>
        <dbReference type="ARBA" id="ARBA00004651"/>
    </source>
</evidence>
<proteinExistence type="predicted"/>
<feature type="transmembrane region" description="Helical" evidence="7">
    <location>
        <begin position="537"/>
        <end position="556"/>
    </location>
</feature>
<comment type="subcellular location">
    <subcellularLocation>
        <location evidence="1">Cell membrane</location>
        <topology evidence="1">Multi-pass membrane protein</topology>
    </subcellularLocation>
</comment>
<feature type="transmembrane region" description="Helical" evidence="7">
    <location>
        <begin position="315"/>
        <end position="339"/>
    </location>
</feature>
<feature type="domain" description="Membrane transport protein MMPL" evidence="8">
    <location>
        <begin position="96"/>
        <end position="378"/>
    </location>
</feature>
<evidence type="ECO:0000313" key="9">
    <source>
        <dbReference type="EMBL" id="GIL29623.1"/>
    </source>
</evidence>
<evidence type="ECO:0000313" key="10">
    <source>
        <dbReference type="Proteomes" id="UP000614996"/>
    </source>
</evidence>
<feature type="transmembrane region" description="Helical" evidence="7">
    <location>
        <begin position="378"/>
        <end position="396"/>
    </location>
</feature>
<dbReference type="InterPro" id="IPR004869">
    <property type="entry name" value="MMPL_dom"/>
</dbReference>
<dbReference type="AlphaFoldDB" id="A0A8J4AEK4"/>
<feature type="compositionally biased region" description="Basic and acidic residues" evidence="6">
    <location>
        <begin position="49"/>
        <end position="72"/>
    </location>
</feature>
<feature type="transmembrane region" description="Helical" evidence="7">
    <location>
        <begin position="563"/>
        <end position="584"/>
    </location>
</feature>
<sequence>MLRRRKSQPLVERIAGWSTRRPLVAIGLWFALLVAAVAASAAVPGPGARSEDPGETGRAERVMDSQPGHDAERESVLVARRSGGGERFVDDPTLTATTGELVRALRRSGGAAEIRTPPAAGHVSADGRSGLVTFRLRGPDDALAAHYDATVRAVRAVAAGHPGVRLAQSGDRSLTTAVDEKVKQDLSRSELTSLPVTLAILLVVFGSLIAAGLPILLTLTTVVTTMSLLSVVDHWIPINSATSSMLLLISVAVGVDYSLFYLRRAREERAAGHDAPTAVRIAAGTSGRVVVVSGLTVMLCLIGLLFTGIGQFRGLTIGTVVAVGLAVVGSVTVLPALLATLGHRVDRARIPWLGRRRTTAEHSRIWAGMARRVVRRPVRYGGIAVLALLFLAAPMTQLRLQDAGPTNSLPRSVPAVDAAIRLQQAFPGAASPTRVVLWRADGRQVDSVALRQAIGRLRTRIAAEHLAPVAVARVDRIVVVRVPLPGSGTDATSVRALELLRDKVLPATVGAVPGVRYGVAGRAAFAHDFVTQLRGRIPYVVGFVLALGFVLLLLAFRSVTIPLVSIVLNLLSVGAACGVLTWIFQDGHLGGLLGFTSYGGVVSWVPLFLFVLLFGLSMDYHIFILSRIRERFRAGVGARAAVVEGTARSAGVVTTAALIMTAVFSVFVTLSAIEEKMLGVGMAVAVLIDATVVRGVLLPAALSLLGGRAWPRRPATAAGAPVPDRAAAATG</sequence>
<dbReference type="RefSeq" id="WP_207127300.1">
    <property type="nucleotide sequence ID" value="NZ_BOPO01000101.1"/>
</dbReference>
<comment type="caution">
    <text evidence="9">The sequence shown here is derived from an EMBL/GenBank/DDBJ whole genome shotgun (WGS) entry which is preliminary data.</text>
</comment>
<feature type="region of interest" description="Disordered" evidence="6">
    <location>
        <begin position="43"/>
        <end position="72"/>
    </location>
</feature>
<gene>
    <name evidence="9" type="ORF">NUM_48770</name>
</gene>
<evidence type="ECO:0000256" key="7">
    <source>
        <dbReference type="SAM" id="Phobius"/>
    </source>
</evidence>
<accession>A0A8J4AEK4</accession>
<keyword evidence="2" id="KW-1003">Cell membrane</keyword>
<dbReference type="PANTHER" id="PTHR33406:SF13">
    <property type="entry name" value="MEMBRANE PROTEIN YDFJ"/>
    <property type="match status" value="1"/>
</dbReference>
<name>A0A8J4AEK4_9ACTN</name>
<evidence type="ECO:0000259" key="8">
    <source>
        <dbReference type="Pfam" id="PF03176"/>
    </source>
</evidence>
<dbReference type="SUPFAM" id="SSF82866">
    <property type="entry name" value="Multidrug efflux transporter AcrB transmembrane domain"/>
    <property type="match status" value="2"/>
</dbReference>
<dbReference type="Gene3D" id="1.20.1640.10">
    <property type="entry name" value="Multidrug efflux transporter AcrB transmembrane domain"/>
    <property type="match status" value="2"/>
</dbReference>
<keyword evidence="4 7" id="KW-1133">Transmembrane helix</keyword>
<dbReference type="InterPro" id="IPR050545">
    <property type="entry name" value="Mycobact_MmpL"/>
</dbReference>
<evidence type="ECO:0000256" key="6">
    <source>
        <dbReference type="SAM" id="MobiDB-lite"/>
    </source>
</evidence>
<feature type="domain" description="Membrane transport protein MMPL" evidence="8">
    <location>
        <begin position="409"/>
        <end position="713"/>
    </location>
</feature>
<feature type="transmembrane region" description="Helical" evidence="7">
    <location>
        <begin position="191"/>
        <end position="209"/>
    </location>
</feature>
<keyword evidence="5 7" id="KW-0472">Membrane</keyword>
<organism evidence="9 10">
    <name type="scientific">Actinocatenispora comari</name>
    <dbReference type="NCBI Taxonomy" id="2807577"/>
    <lineage>
        <taxon>Bacteria</taxon>
        <taxon>Bacillati</taxon>
        <taxon>Actinomycetota</taxon>
        <taxon>Actinomycetes</taxon>
        <taxon>Micromonosporales</taxon>
        <taxon>Micromonosporaceae</taxon>
        <taxon>Actinocatenispora</taxon>
    </lineage>
</organism>
<evidence type="ECO:0000256" key="2">
    <source>
        <dbReference type="ARBA" id="ARBA00022475"/>
    </source>
</evidence>
<feature type="transmembrane region" description="Helical" evidence="7">
    <location>
        <begin position="604"/>
        <end position="628"/>
    </location>
</feature>
<keyword evidence="3 7" id="KW-0812">Transmembrane</keyword>
<evidence type="ECO:0000256" key="4">
    <source>
        <dbReference type="ARBA" id="ARBA00022989"/>
    </source>
</evidence>
<dbReference type="EMBL" id="BOPO01000101">
    <property type="protein sequence ID" value="GIL29623.1"/>
    <property type="molecule type" value="Genomic_DNA"/>
</dbReference>
<reference evidence="10" key="1">
    <citation type="journal article" date="2021" name="Int. J. Syst. Evol. Microbiol.">
        <title>Actinocatenispora comari sp. nov., an endophytic actinomycete isolated from aerial parts of Comarum salesowianum.</title>
        <authorList>
            <person name="Oyunbileg N."/>
            <person name="Iizaka Y."/>
            <person name="Hamada M."/>
            <person name="Davaapurev B.O."/>
            <person name="Fukumoto A."/>
            <person name="Tsetseg B."/>
            <person name="Kato F."/>
            <person name="Tamura T."/>
            <person name="Batkhuu J."/>
            <person name="Anzai Y."/>
        </authorList>
    </citation>
    <scope>NUCLEOTIDE SEQUENCE [LARGE SCALE GENOMIC DNA]</scope>
    <source>
        <strain evidence="10">NUM-2625</strain>
    </source>
</reference>
<feature type="transmembrane region" description="Helical" evidence="7">
    <location>
        <begin position="649"/>
        <end position="673"/>
    </location>
</feature>
<evidence type="ECO:0000256" key="5">
    <source>
        <dbReference type="ARBA" id="ARBA00023136"/>
    </source>
</evidence>
<feature type="transmembrane region" description="Helical" evidence="7">
    <location>
        <begin position="679"/>
        <end position="705"/>
    </location>
</feature>
<dbReference type="PANTHER" id="PTHR33406">
    <property type="entry name" value="MEMBRANE PROTEIN MJ1562-RELATED"/>
    <property type="match status" value="1"/>
</dbReference>
<feature type="transmembrane region" description="Helical" evidence="7">
    <location>
        <begin position="289"/>
        <end position="309"/>
    </location>
</feature>
<dbReference type="Proteomes" id="UP000614996">
    <property type="component" value="Unassembled WGS sequence"/>
</dbReference>
<keyword evidence="10" id="KW-1185">Reference proteome</keyword>
<evidence type="ECO:0000256" key="3">
    <source>
        <dbReference type="ARBA" id="ARBA00022692"/>
    </source>
</evidence>
<feature type="transmembrane region" description="Helical" evidence="7">
    <location>
        <begin position="242"/>
        <end position="262"/>
    </location>
</feature>
<protein>
    <submittedName>
        <fullName evidence="9">Exporter</fullName>
    </submittedName>
</protein>
<dbReference type="Pfam" id="PF03176">
    <property type="entry name" value="MMPL"/>
    <property type="match status" value="2"/>
</dbReference>
<dbReference type="GO" id="GO:0005886">
    <property type="term" value="C:plasma membrane"/>
    <property type="evidence" value="ECO:0007669"/>
    <property type="project" value="UniProtKB-SubCell"/>
</dbReference>